<dbReference type="InterPro" id="IPR009093">
    <property type="entry name" value="P22_tailspike_N"/>
</dbReference>
<dbReference type="RefSeq" id="WP_236294976.1">
    <property type="nucleotide sequence ID" value="NZ_CP122634.1"/>
</dbReference>
<evidence type="ECO:0000313" key="2">
    <source>
        <dbReference type="EMBL" id="WHI03456.1"/>
    </source>
</evidence>
<dbReference type="Gene3D" id="2.170.14.10">
    <property type="entry name" value="Phage P22 tailspike-like, N-terminal domain"/>
    <property type="match status" value="1"/>
</dbReference>
<dbReference type="Pfam" id="PF09008">
    <property type="entry name" value="Head_binding"/>
    <property type="match status" value="1"/>
</dbReference>
<dbReference type="Gene3D" id="2.160.20.10">
    <property type="entry name" value="Single-stranded right-handed beta-helix, Pectin lyase-like"/>
    <property type="match status" value="1"/>
</dbReference>
<accession>A0AAF0HM90</accession>
<dbReference type="EMBL" id="CP122634">
    <property type="protein sequence ID" value="WHI03456.1"/>
    <property type="molecule type" value="Genomic_DNA"/>
</dbReference>
<protein>
    <submittedName>
        <fullName evidence="2">Phage head-binding domain-containing protein</fullName>
    </submittedName>
</protein>
<dbReference type="SUPFAM" id="SSF51327">
    <property type="entry name" value="Head-binding domain of phage P22 tailspike protein"/>
    <property type="match status" value="1"/>
</dbReference>
<name>A0AAF0HM90_ECOLX</name>
<dbReference type="FunFam" id="2.170.14.10:FF:000001">
    <property type="entry name" value="Tail spike protein"/>
    <property type="match status" value="1"/>
</dbReference>
<evidence type="ECO:0000259" key="1">
    <source>
        <dbReference type="Pfam" id="PF09008"/>
    </source>
</evidence>
<sequence>MTDITANVIVSMPSQLFTMARSFKAVANGKIYIGKIDTDPVNPENQIQVYVENEDGSHVPVSQPIIINAAGYPVYNGQIAKFVTVQGHSMAVYDAYGAQQFKFPNVLKYDPDQFEKRLASSGGDKLVGSSWGGQSIYDDYAPKKLTRPAVIIESSYSHSDIQSLLSSGGDIYFMPGIYPVDATYYYYGNTTIHQSRDAIFYANRDNITLFKADPAVAGTDYIRNIQVHNPRIDFNGKAGVVGIDLIKCRNNSGIFGLWVDMQLGRDCVGMRVGLLCYGLKNDNPEIMNGGTASTRLIYQNGANACKILNPNLYSSDPGGVLPDYGLVIRNGLNGIDVDNSTTFNTTAVVLDGGFIQNCERYGTMDHGAIGTELMGNTYYEACKIADINLSSSRGALVSSSHHSSTSGTVCIRAKNTSGCRVMNVNLRGDRSTGFYDADSSNSGLTIEHKRDRLTALIGDVSGAVVSGLENDIRTITLPAPVPVRSGHSSFYIPVTNGANITTQGQAYDGQEIELILRGRNLTSLTFLGKPISLDGVGEDYKVCRLRARYMSLFDAWLIGDAQWKVV</sequence>
<feature type="domain" description="Bacteriophage P22 tailspike N-terminal" evidence="1">
    <location>
        <begin position="1"/>
        <end position="113"/>
    </location>
</feature>
<reference evidence="2" key="1">
    <citation type="journal article" date="2023" name="Front. Microbiol.">
        <title>Virotyping and genetic antimicrobial susceptibility testing of porcine ETEC/STEC strains and associated plasmid types.</title>
        <authorList>
            <person name="Vereecke N."/>
            <person name="Van Hoorde S."/>
            <person name="Sperling D."/>
            <person name="Theuns S."/>
            <person name="Devriendt B."/>
            <person name="Cox E."/>
        </authorList>
    </citation>
    <scope>NUCLEOTIDE SEQUENCE</scope>
    <source>
        <strain evidence="2">ETEC4085</strain>
    </source>
</reference>
<organism evidence="2 3">
    <name type="scientific">Escherichia coli</name>
    <dbReference type="NCBI Taxonomy" id="562"/>
    <lineage>
        <taxon>Bacteria</taxon>
        <taxon>Pseudomonadati</taxon>
        <taxon>Pseudomonadota</taxon>
        <taxon>Gammaproteobacteria</taxon>
        <taxon>Enterobacterales</taxon>
        <taxon>Enterobacteriaceae</taxon>
        <taxon>Escherichia</taxon>
    </lineage>
</organism>
<dbReference type="AlphaFoldDB" id="A0AAF0HM90"/>
<proteinExistence type="predicted"/>
<evidence type="ECO:0000313" key="3">
    <source>
        <dbReference type="Proteomes" id="UP001179946"/>
    </source>
</evidence>
<gene>
    <name evidence="2" type="ORF">QDW62_07985</name>
</gene>
<dbReference type="Proteomes" id="UP001179946">
    <property type="component" value="Chromosome"/>
</dbReference>
<dbReference type="InterPro" id="IPR012334">
    <property type="entry name" value="Pectin_lyas_fold"/>
</dbReference>
<dbReference type="InterPro" id="IPR036730">
    <property type="entry name" value="P22_tailspike_N_sf"/>
</dbReference>